<dbReference type="InterPro" id="IPR041078">
    <property type="entry name" value="Plavaka"/>
</dbReference>
<organism evidence="1 2">
    <name type="scientific">Rhizopogon vinicolor AM-OR11-026</name>
    <dbReference type="NCBI Taxonomy" id="1314800"/>
    <lineage>
        <taxon>Eukaryota</taxon>
        <taxon>Fungi</taxon>
        <taxon>Dikarya</taxon>
        <taxon>Basidiomycota</taxon>
        <taxon>Agaricomycotina</taxon>
        <taxon>Agaricomycetes</taxon>
        <taxon>Agaricomycetidae</taxon>
        <taxon>Boletales</taxon>
        <taxon>Suillineae</taxon>
        <taxon>Rhizopogonaceae</taxon>
        <taxon>Rhizopogon</taxon>
    </lineage>
</organism>
<dbReference type="AlphaFoldDB" id="A0A1B7NDY5"/>
<reference evidence="1 2" key="1">
    <citation type="submission" date="2016-06" db="EMBL/GenBank/DDBJ databases">
        <title>Comparative genomics of the ectomycorrhizal sister species Rhizopogon vinicolor and Rhizopogon vesiculosus (Basidiomycota: Boletales) reveals a divergence of the mating type B locus.</title>
        <authorList>
            <consortium name="DOE Joint Genome Institute"/>
            <person name="Mujic A.B."/>
            <person name="Kuo A."/>
            <person name="Tritt A."/>
            <person name="Lipzen A."/>
            <person name="Chen C."/>
            <person name="Johnson J."/>
            <person name="Sharma A."/>
            <person name="Barry K."/>
            <person name="Grigoriev I.V."/>
            <person name="Spatafora J.W."/>
        </authorList>
    </citation>
    <scope>NUCLEOTIDE SEQUENCE [LARGE SCALE GENOMIC DNA]</scope>
    <source>
        <strain evidence="1 2">AM-OR11-026</strain>
    </source>
</reference>
<protein>
    <submittedName>
        <fullName evidence="1">Uncharacterized protein</fullName>
    </submittedName>
</protein>
<dbReference type="Pfam" id="PF18759">
    <property type="entry name" value="Plavaka"/>
    <property type="match status" value="1"/>
</dbReference>
<accession>A0A1B7NDY5</accession>
<dbReference type="InParanoid" id="A0A1B7NDY5"/>
<gene>
    <name evidence="1" type="ORF">K503DRAFT_847385</name>
</gene>
<proteinExistence type="predicted"/>
<keyword evidence="2" id="KW-1185">Reference proteome</keyword>
<dbReference type="Proteomes" id="UP000092154">
    <property type="component" value="Unassembled WGS sequence"/>
</dbReference>
<dbReference type="STRING" id="1314800.A0A1B7NDY5"/>
<evidence type="ECO:0000313" key="2">
    <source>
        <dbReference type="Proteomes" id="UP000092154"/>
    </source>
</evidence>
<evidence type="ECO:0000313" key="1">
    <source>
        <dbReference type="EMBL" id="OAX43059.1"/>
    </source>
</evidence>
<name>A0A1B7NDY5_9AGAM</name>
<sequence length="797" mass="91637">MSKVQNTMLDDIKVEHHPHSRIPTKVHAFGDFKRRPVSSVPAPEPDELPWRPFKSRLEFDVAEIALQAALNNELTDRLIQICRRCALGNERFTFENHKDVRNKWDAASQRVTGFTKDVISVPFADKLWNFDVYYRDLWEWATDLLRDPCLFPHFTFDAQRLSKFNGESFVRFVDEPFTAQDFWDIQSQLPPDAKPLGFILYADKTKLSTFGTAKGYPVVARLANLPTEIRNGQGIGGGYVVGWLPVVKEDKEHAGKPAWVNFKSTVWHKSLERILSSLASKSRTGQWFECLDNIQRWFFPCVPILSSDYEEQSTMALIRGIKSLWPCPICLVPKDKLSDTMNLYPRRTSSQSQAILAAAREKGSAEEKEGVLKQYGLRDVENAFWGLRCTDVHRALSWDRLHYHHGGLWSDHLWVELQKYINGLGRQKIAQIDKNFQAFPRWRDQKHPANVMNVSFTDNSTHEDISKMIVYAAHDIVIEKDSPFGYLLLRCVRLYLEVDMYSALEVHTADTISAGRHTFNTFSALLEQYIRKVAPDSDDDSADSKNWNFPKLHLGMHIFDDIEAKGATRNYNTKPNEKMHGSLKDSYLLRTNFRDVAEQILCINHWQVVADRIRRRIVEFDEYQRQSNDDDSSEETEVADIADCPVSLGGILKVKLGSKQPTQTFDSIEKAHQGDRAFGNFRTKLNDFLNALFRGSNIPPPNRKPVQLRGINEVTEYRFLRVNYESMVDWRLHTDYLRCSPQFFGAPRFDCVFIQMTDEKVILGRLLFLFECPVGGHTFPGPLALVHLFDAATGVCL</sequence>
<dbReference type="OrthoDB" id="3239511at2759"/>
<dbReference type="EMBL" id="KV448144">
    <property type="protein sequence ID" value="OAX43059.1"/>
    <property type="molecule type" value="Genomic_DNA"/>
</dbReference>